<evidence type="ECO:0000313" key="8">
    <source>
        <dbReference type="EMBL" id="PMD73311.1"/>
    </source>
</evidence>
<dbReference type="Gene3D" id="2.40.50.1020">
    <property type="entry name" value="LytTr DNA-binding domain"/>
    <property type="match status" value="1"/>
</dbReference>
<dbReference type="AlphaFoldDB" id="A0A2N7AX25"/>
<keyword evidence="9" id="KW-1185">Reference proteome</keyword>
<reference evidence="8 9" key="1">
    <citation type="submission" date="2017-05" db="EMBL/GenBank/DDBJ databases">
        <title>Lactobacillus nurukis nov., sp. nov., isolated from nuruk.</title>
        <authorList>
            <person name="Kim S.-J."/>
        </authorList>
    </citation>
    <scope>NUCLEOTIDE SEQUENCE [LARGE SCALE GENOMIC DNA]</scope>
    <source>
        <strain evidence="8 9">SYF10-1a</strain>
    </source>
</reference>
<protein>
    <recommendedName>
        <fullName evidence="10">DNA-binding response regulator</fullName>
    </recommendedName>
</protein>
<proteinExistence type="predicted"/>
<feature type="modified residue" description="4-aspartylphosphate" evidence="5">
    <location>
        <position position="63"/>
    </location>
</feature>
<evidence type="ECO:0000256" key="3">
    <source>
        <dbReference type="ARBA" id="ARBA00023159"/>
    </source>
</evidence>
<name>A0A2N7AX25_9LACO</name>
<keyword evidence="2" id="KW-0902">Two-component regulatory system</keyword>
<dbReference type="OrthoDB" id="9809318at2"/>
<evidence type="ECO:0000259" key="7">
    <source>
        <dbReference type="PROSITE" id="PS50930"/>
    </source>
</evidence>
<dbReference type="GO" id="GO:0003677">
    <property type="term" value="F:DNA binding"/>
    <property type="evidence" value="ECO:0007669"/>
    <property type="project" value="InterPro"/>
</dbReference>
<feature type="domain" description="Response regulatory" evidence="6">
    <location>
        <begin position="4"/>
        <end position="130"/>
    </location>
</feature>
<keyword evidence="1" id="KW-0963">Cytoplasm</keyword>
<dbReference type="Gene3D" id="3.40.50.2300">
    <property type="match status" value="1"/>
</dbReference>
<dbReference type="PANTHER" id="PTHR37299:SF3">
    <property type="entry name" value="STAGE 0 SPORULATION PROTEIN A HOMOLOG"/>
    <property type="match status" value="1"/>
</dbReference>
<dbReference type="PROSITE" id="PS50110">
    <property type="entry name" value="RESPONSE_REGULATORY"/>
    <property type="match status" value="1"/>
</dbReference>
<keyword evidence="5" id="KW-0597">Phosphoprotein</keyword>
<dbReference type="InterPro" id="IPR007492">
    <property type="entry name" value="LytTR_DNA-bd_dom"/>
</dbReference>
<evidence type="ECO:0000313" key="9">
    <source>
        <dbReference type="Proteomes" id="UP000235649"/>
    </source>
</evidence>
<dbReference type="GO" id="GO:0000156">
    <property type="term" value="F:phosphorelay response regulator activity"/>
    <property type="evidence" value="ECO:0007669"/>
    <property type="project" value="InterPro"/>
</dbReference>
<evidence type="ECO:0000256" key="2">
    <source>
        <dbReference type="ARBA" id="ARBA00023012"/>
    </source>
</evidence>
<dbReference type="SUPFAM" id="SSF52172">
    <property type="entry name" value="CheY-like"/>
    <property type="match status" value="1"/>
</dbReference>
<evidence type="ECO:0008006" key="10">
    <source>
        <dbReference type="Google" id="ProtNLM"/>
    </source>
</evidence>
<sequence>MLLNIILCEDDKNLLMYYRLIIKNYIKDHPQYDISFPIYSQNPREVESYLDTPPEGINFFILDIEFHDSQTRGLDLAEKIRKLSSIDKIVFLTSYDQFAKMTYERKLQSFDYITKDIGLTNIEKRIDDDLNSTVNELLENDDQPVKFSYSIGPREYKVDLDDIDYFEASDSHKISFHTKDSIEQFQGSLTALESKYENLFRVHKSILINPNNFEELDKHKHKVIFKDGKNCDISRRRVSALIRYIVST</sequence>
<dbReference type="EMBL" id="NIPR01000004">
    <property type="protein sequence ID" value="PMD73311.1"/>
    <property type="molecule type" value="Genomic_DNA"/>
</dbReference>
<accession>A0A2N7AX25</accession>
<evidence type="ECO:0000256" key="5">
    <source>
        <dbReference type="PROSITE-ProRule" id="PRU00169"/>
    </source>
</evidence>
<dbReference type="Proteomes" id="UP000235649">
    <property type="component" value="Unassembled WGS sequence"/>
</dbReference>
<evidence type="ECO:0000259" key="6">
    <source>
        <dbReference type="PROSITE" id="PS50110"/>
    </source>
</evidence>
<dbReference type="InterPro" id="IPR001789">
    <property type="entry name" value="Sig_transdc_resp-reg_receiver"/>
</dbReference>
<evidence type="ECO:0000256" key="1">
    <source>
        <dbReference type="ARBA" id="ARBA00022490"/>
    </source>
</evidence>
<organism evidence="8 9">
    <name type="scientific">Companilactobacillus nuruki</name>
    <dbReference type="NCBI Taxonomy" id="1993540"/>
    <lineage>
        <taxon>Bacteria</taxon>
        <taxon>Bacillati</taxon>
        <taxon>Bacillota</taxon>
        <taxon>Bacilli</taxon>
        <taxon>Lactobacillales</taxon>
        <taxon>Lactobacillaceae</taxon>
        <taxon>Companilactobacillus</taxon>
    </lineage>
</organism>
<dbReference type="Pfam" id="PF04397">
    <property type="entry name" value="LytTR"/>
    <property type="match status" value="1"/>
</dbReference>
<dbReference type="InterPro" id="IPR046947">
    <property type="entry name" value="LytR-like"/>
</dbReference>
<gene>
    <name evidence="8" type="ORF">CBP76_02165</name>
</gene>
<dbReference type="PANTHER" id="PTHR37299">
    <property type="entry name" value="TRANSCRIPTIONAL REGULATOR-RELATED"/>
    <property type="match status" value="1"/>
</dbReference>
<dbReference type="SMART" id="SM00850">
    <property type="entry name" value="LytTR"/>
    <property type="match status" value="1"/>
</dbReference>
<dbReference type="SMART" id="SM00448">
    <property type="entry name" value="REC"/>
    <property type="match status" value="1"/>
</dbReference>
<dbReference type="PROSITE" id="PS50930">
    <property type="entry name" value="HTH_LYTTR"/>
    <property type="match status" value="1"/>
</dbReference>
<comment type="function">
    <text evidence="4">Required for high-level post-exponential phase expression of a series of secreted proteins.</text>
</comment>
<comment type="caution">
    <text evidence="8">The sequence shown here is derived from an EMBL/GenBank/DDBJ whole genome shotgun (WGS) entry which is preliminary data.</text>
</comment>
<evidence type="ECO:0000256" key="4">
    <source>
        <dbReference type="ARBA" id="ARBA00037164"/>
    </source>
</evidence>
<keyword evidence="3" id="KW-0010">Activator</keyword>
<feature type="domain" description="HTH LytTR-type" evidence="7">
    <location>
        <begin position="147"/>
        <end position="247"/>
    </location>
</feature>
<dbReference type="InterPro" id="IPR011006">
    <property type="entry name" value="CheY-like_superfamily"/>
</dbReference>